<evidence type="ECO:0008006" key="3">
    <source>
        <dbReference type="Google" id="ProtNLM"/>
    </source>
</evidence>
<keyword evidence="2" id="KW-1185">Reference proteome</keyword>
<dbReference type="Proteomes" id="UP000056252">
    <property type="component" value="Chromosome"/>
</dbReference>
<gene>
    <name evidence="1" type="ORF">AS203_04625</name>
</gene>
<dbReference type="EMBL" id="CP013195">
    <property type="protein sequence ID" value="ALO48453.1"/>
    <property type="molecule type" value="Genomic_DNA"/>
</dbReference>
<protein>
    <recommendedName>
        <fullName evidence="3">RNA polymerase sigma-70 region 4 domain-containing protein</fullName>
    </recommendedName>
</protein>
<dbReference type="AlphaFoldDB" id="A0A0S2KJP8"/>
<dbReference type="KEGG" id="peo:AS203_04625"/>
<sequence>MDALTAEMHAVLMHLGQNPGCISHRMEHYIEHIFHLLPADHETIALQYFGIFGKTAVPLDRLAETNGYSLETMAMQIETDLRRLAVTPEWQMVRQLIQF</sequence>
<reference evidence="2" key="1">
    <citation type="submission" date="2015-11" db="EMBL/GenBank/DDBJ databases">
        <authorList>
            <person name="Holder M.E."/>
            <person name="Ajami N.J."/>
            <person name="Petrosino J.F."/>
        </authorList>
    </citation>
    <scope>NUCLEOTIDE SEQUENCE [LARGE SCALE GENOMIC DNA]</scope>
    <source>
        <strain evidence="2">F0113</strain>
    </source>
</reference>
<name>A0A0S2KJP8_9BACT</name>
<evidence type="ECO:0000313" key="1">
    <source>
        <dbReference type="EMBL" id="ALO48453.1"/>
    </source>
</evidence>
<evidence type="ECO:0000313" key="2">
    <source>
        <dbReference type="Proteomes" id="UP000056252"/>
    </source>
</evidence>
<organism evidence="1 2">
    <name type="scientific">Hoylesella enoeca</name>
    <dbReference type="NCBI Taxonomy" id="76123"/>
    <lineage>
        <taxon>Bacteria</taxon>
        <taxon>Pseudomonadati</taxon>
        <taxon>Bacteroidota</taxon>
        <taxon>Bacteroidia</taxon>
        <taxon>Bacteroidales</taxon>
        <taxon>Prevotellaceae</taxon>
        <taxon>Hoylesella</taxon>
    </lineage>
</organism>
<dbReference type="STRING" id="76123.AS203_04625"/>
<dbReference type="OrthoDB" id="1070916at2"/>
<dbReference type="RefSeq" id="WP_025065869.1">
    <property type="nucleotide sequence ID" value="NZ_CP013195.1"/>
</dbReference>
<proteinExistence type="predicted"/>
<accession>A0A0S2KJP8</accession>